<accession>A0ABD1QY79</accession>
<dbReference type="PROSITE" id="PS00107">
    <property type="entry name" value="PROTEIN_KINASE_ATP"/>
    <property type="match status" value="1"/>
</dbReference>
<proteinExistence type="inferred from homology"/>
<comment type="similarity">
    <text evidence="1">Belongs to the protein kinase superfamily. CAMK Ser/Thr protein kinase family. SNF1 subfamily.</text>
</comment>
<sequence length="190" mass="21493">MGSDEKSAVLHGKYELGRLLGHGTFAKVYHARNLQTGKNVAMKVVGKEKVIRVGMMEQVKREISVMKMMKHHNIVELHEVMASKSKIYFAMEYVRGGELFAKIAKGRLREDAARSYFQQLISAIDFCHSRGVYHRDLKPENLLLDEEGNLKVTDFGLTAFSDHLRQDGLLHTTVWDAGICCPGSDWEKGI</sequence>
<dbReference type="GO" id="GO:0004674">
    <property type="term" value="F:protein serine/threonine kinase activity"/>
    <property type="evidence" value="ECO:0007669"/>
    <property type="project" value="UniProtKB-KW"/>
</dbReference>
<dbReference type="PROSITE" id="PS50011">
    <property type="entry name" value="PROTEIN_KINASE_DOM"/>
    <property type="match status" value="1"/>
</dbReference>
<dbReference type="PANTHER" id="PTHR43895">
    <property type="entry name" value="CALCIUM/CALMODULIN-DEPENDENT PROTEIN KINASE KINASE-RELATED"/>
    <property type="match status" value="1"/>
</dbReference>
<evidence type="ECO:0000256" key="1">
    <source>
        <dbReference type="ARBA" id="ARBA00006234"/>
    </source>
</evidence>
<feature type="domain" description="Protein kinase" evidence="10">
    <location>
        <begin position="14"/>
        <end position="190"/>
    </location>
</feature>
<comment type="function">
    <text evidence="7">CIPK serine-threonine protein kinases interact with CBL proteins. Binding of a CBL protein to the regulatory NAF domain of CIPK protein lead to the activation of the kinase in a calcium-dependent manner.</text>
</comment>
<keyword evidence="3" id="KW-0808">Transferase</keyword>
<dbReference type="InterPro" id="IPR008271">
    <property type="entry name" value="Ser/Thr_kinase_AS"/>
</dbReference>
<dbReference type="PANTHER" id="PTHR43895:SF91">
    <property type="entry name" value="CBL-INTERACTING SERINE_THREONINE-PROTEIN KINASE 6"/>
    <property type="match status" value="1"/>
</dbReference>
<dbReference type="InterPro" id="IPR000719">
    <property type="entry name" value="Prot_kinase_dom"/>
</dbReference>
<dbReference type="SUPFAM" id="SSF56112">
    <property type="entry name" value="Protein kinase-like (PK-like)"/>
    <property type="match status" value="1"/>
</dbReference>
<evidence type="ECO:0000256" key="3">
    <source>
        <dbReference type="ARBA" id="ARBA00022679"/>
    </source>
</evidence>
<keyword evidence="4 8" id="KW-0547">Nucleotide-binding</keyword>
<evidence type="ECO:0000313" key="12">
    <source>
        <dbReference type="Proteomes" id="UP001604336"/>
    </source>
</evidence>
<dbReference type="InterPro" id="IPR011009">
    <property type="entry name" value="Kinase-like_dom_sf"/>
</dbReference>
<dbReference type="EMBL" id="JBFOLK010000010">
    <property type="protein sequence ID" value="KAL2481159.1"/>
    <property type="molecule type" value="Genomic_DNA"/>
</dbReference>
<evidence type="ECO:0000256" key="4">
    <source>
        <dbReference type="ARBA" id="ARBA00022741"/>
    </source>
</evidence>
<evidence type="ECO:0000256" key="8">
    <source>
        <dbReference type="PROSITE-ProRule" id="PRU10141"/>
    </source>
</evidence>
<dbReference type="Proteomes" id="UP001604336">
    <property type="component" value="Unassembled WGS sequence"/>
</dbReference>
<dbReference type="InterPro" id="IPR017441">
    <property type="entry name" value="Protein_kinase_ATP_BS"/>
</dbReference>
<name>A0ABD1QY79_9LAMI</name>
<protein>
    <submittedName>
        <fullName evidence="11">CBL-interacting serine/threonine-protein kinase 6</fullName>
    </submittedName>
</protein>
<comment type="caution">
    <text evidence="11">The sequence shown here is derived from an EMBL/GenBank/DDBJ whole genome shotgun (WGS) entry which is preliminary data.</text>
</comment>
<dbReference type="AlphaFoldDB" id="A0ABD1QY79"/>
<keyword evidence="6 8" id="KW-0067">ATP-binding</keyword>
<dbReference type="Pfam" id="PF00069">
    <property type="entry name" value="Pkinase"/>
    <property type="match status" value="1"/>
</dbReference>
<evidence type="ECO:0000256" key="7">
    <source>
        <dbReference type="ARBA" id="ARBA00058225"/>
    </source>
</evidence>
<keyword evidence="5 11" id="KW-0418">Kinase</keyword>
<evidence type="ECO:0000313" key="11">
    <source>
        <dbReference type="EMBL" id="KAL2481159.1"/>
    </source>
</evidence>
<evidence type="ECO:0000256" key="6">
    <source>
        <dbReference type="ARBA" id="ARBA00022840"/>
    </source>
</evidence>
<reference evidence="12" key="1">
    <citation type="submission" date="2024-07" db="EMBL/GenBank/DDBJ databases">
        <title>Two chromosome-level genome assemblies of Korean endemic species Abeliophyllum distichum and Forsythia ovata (Oleaceae).</title>
        <authorList>
            <person name="Jang H."/>
        </authorList>
    </citation>
    <scope>NUCLEOTIDE SEQUENCE [LARGE SCALE GENOMIC DNA]</scope>
</reference>
<gene>
    <name evidence="11" type="ORF">Adt_34125</name>
</gene>
<dbReference type="Gene3D" id="1.10.510.10">
    <property type="entry name" value="Transferase(Phosphotransferase) domain 1"/>
    <property type="match status" value="1"/>
</dbReference>
<feature type="binding site" evidence="8">
    <location>
        <position position="47"/>
    </location>
    <ligand>
        <name>ATP</name>
        <dbReference type="ChEBI" id="CHEBI:30616"/>
    </ligand>
</feature>
<keyword evidence="12" id="KW-1185">Reference proteome</keyword>
<keyword evidence="2 9" id="KW-0723">Serine/threonine-protein kinase</keyword>
<organism evidence="11 12">
    <name type="scientific">Abeliophyllum distichum</name>
    <dbReference type="NCBI Taxonomy" id="126358"/>
    <lineage>
        <taxon>Eukaryota</taxon>
        <taxon>Viridiplantae</taxon>
        <taxon>Streptophyta</taxon>
        <taxon>Embryophyta</taxon>
        <taxon>Tracheophyta</taxon>
        <taxon>Spermatophyta</taxon>
        <taxon>Magnoliopsida</taxon>
        <taxon>eudicotyledons</taxon>
        <taxon>Gunneridae</taxon>
        <taxon>Pentapetalae</taxon>
        <taxon>asterids</taxon>
        <taxon>lamiids</taxon>
        <taxon>Lamiales</taxon>
        <taxon>Oleaceae</taxon>
        <taxon>Forsythieae</taxon>
        <taxon>Abeliophyllum</taxon>
    </lineage>
</organism>
<dbReference type="FunFam" id="1.10.510.10:FF:000571">
    <property type="entry name" value="Maternal embryonic leucine zipper kinase"/>
    <property type="match status" value="1"/>
</dbReference>
<evidence type="ECO:0000259" key="10">
    <source>
        <dbReference type="PROSITE" id="PS50011"/>
    </source>
</evidence>
<dbReference type="PROSITE" id="PS00108">
    <property type="entry name" value="PROTEIN_KINASE_ST"/>
    <property type="match status" value="1"/>
</dbReference>
<dbReference type="SMART" id="SM00220">
    <property type="entry name" value="S_TKc"/>
    <property type="match status" value="1"/>
</dbReference>
<evidence type="ECO:0000256" key="5">
    <source>
        <dbReference type="ARBA" id="ARBA00022777"/>
    </source>
</evidence>
<dbReference type="FunFam" id="3.30.200.20:FF:000096">
    <property type="entry name" value="Non-specific serine/threonine protein kinase"/>
    <property type="match status" value="1"/>
</dbReference>
<evidence type="ECO:0000256" key="2">
    <source>
        <dbReference type="ARBA" id="ARBA00022527"/>
    </source>
</evidence>
<dbReference type="GO" id="GO:0005524">
    <property type="term" value="F:ATP binding"/>
    <property type="evidence" value="ECO:0007669"/>
    <property type="project" value="UniProtKB-UniRule"/>
</dbReference>
<evidence type="ECO:0000256" key="9">
    <source>
        <dbReference type="RuleBase" id="RU000304"/>
    </source>
</evidence>